<protein>
    <submittedName>
        <fullName evidence="1">Uncharacterized protein</fullName>
    </submittedName>
</protein>
<gene>
    <name evidence="1" type="ORF">NC992_03440</name>
</gene>
<reference evidence="1 2" key="1">
    <citation type="submission" date="2022-04" db="EMBL/GenBank/DDBJ databases">
        <title>Positive selection, recombination, and allopatry shape intraspecific diversity of widespread and dominant cyanobacteria.</title>
        <authorList>
            <person name="Wei J."/>
            <person name="Shu W."/>
            <person name="Hu C."/>
        </authorList>
    </citation>
    <scope>NUCLEOTIDE SEQUENCE [LARGE SCALE GENOMIC DNA]</scope>
    <source>
        <strain evidence="1 2">DQ-A4</strain>
    </source>
</reference>
<sequence>MDRAKALAGEKAGEWVKATQQELTYEACKAWKPYCPTCYQPVHLRKSKKIKSYFAHYDFENKNCPERTKYSQKGGATYSLESHDQDLEEIETFIEQIFYGINPSYFQSLTPEGLIANSDFADRSTSWLLAHMGSSVKKWIQHYCKNNSFLNWNNIQKETNYIMDCLHILSDRESIFKKVIFYSISIYKKDVSLPDELKLKFGLSDTNISEEILTSLTAVYLVIDRLSKLISEGSETNTIDIPAVRTFVDIKFPENTKAIRFKRQSSFAVIHLITFSSLPILVGAQKSQGISYYICFKKGFENRFWFYYTEDESHFEQKQTIGNENDKLKPGSGIMSVYGKSSRTALYRKEEKKQKQKNKDGRLFGYLLEDSLEMYINDLGELYIKGSIEKKLEKAMINGIQKIFFKSTRYSIPSLLSVGFISNNVAEKGAQLALKAEYPDLSEFQALQKLKELTL</sequence>
<comment type="caution">
    <text evidence="1">The sequence shown here is derived from an EMBL/GenBank/DDBJ whole genome shotgun (WGS) entry which is preliminary data.</text>
</comment>
<accession>A0ABV0K1W3</accession>
<name>A0ABV0K1W3_9CYAN</name>
<organism evidence="1 2">
    <name type="scientific">Leptolyngbya subtilissima DQ-A4</name>
    <dbReference type="NCBI Taxonomy" id="2933933"/>
    <lineage>
        <taxon>Bacteria</taxon>
        <taxon>Bacillati</taxon>
        <taxon>Cyanobacteriota</taxon>
        <taxon>Cyanophyceae</taxon>
        <taxon>Leptolyngbyales</taxon>
        <taxon>Leptolyngbyaceae</taxon>
        <taxon>Leptolyngbya group</taxon>
        <taxon>Leptolyngbya</taxon>
    </lineage>
</organism>
<dbReference type="EMBL" id="JAMPKX010000001">
    <property type="protein sequence ID" value="MEP0945918.1"/>
    <property type="molecule type" value="Genomic_DNA"/>
</dbReference>
<evidence type="ECO:0000313" key="1">
    <source>
        <dbReference type="EMBL" id="MEP0945918.1"/>
    </source>
</evidence>
<dbReference type="Proteomes" id="UP001482513">
    <property type="component" value="Unassembled WGS sequence"/>
</dbReference>
<proteinExistence type="predicted"/>
<keyword evidence="2" id="KW-1185">Reference proteome</keyword>
<dbReference type="RefSeq" id="WP_190699422.1">
    <property type="nucleotide sequence ID" value="NZ_JAMPKX010000001.1"/>
</dbReference>
<evidence type="ECO:0000313" key="2">
    <source>
        <dbReference type="Proteomes" id="UP001482513"/>
    </source>
</evidence>